<feature type="compositionally biased region" description="Basic and acidic residues" evidence="6">
    <location>
        <begin position="113"/>
        <end position="136"/>
    </location>
</feature>
<dbReference type="Pfam" id="PF10198">
    <property type="entry name" value="Ada3"/>
    <property type="match status" value="1"/>
</dbReference>
<proteinExistence type="inferred from homology"/>
<sequence length="627" mass="69296">MPPVSSKSKGSKAQPRDNRRSRSRNTTPISTGPSIVIKSEPSTSTYIQTPFTHFSIPLDSTVEAIFERSGNSKDIPGAASLQAAHEAVKTQLLAHVKERGELCHRVMRELSKKRKERIEQEREKERTDREAEEGRVKLKKEKRKRETQEERPPAVGAHGLARQDGVDVHKDGSSTMSSPISQPPPSAGTAPNAEAGPSRSASEADRQPPPADPVTHYETFGSDPTTFPDPTIYHIREVTPGMTEEEKKEIYCVAEYPHDDLHDLTPGTPPDRDFSNAKPANQVNATVFANYVEPYIRPLTEEDIAFLKERGDRVTPFIMPRRGPRHYKEIWAEEDSGMAVDGVKKEMADPNEVRGSIEDINDEVAETDAVSTGPVLARLISTLRPEARPTTAATTNGEVNGTTNHDPDRMDVDGEPTNHVNDLNLPGRPLSATSFPDAAWKSSSPPPRPDYATLDERLLQELVHAGFIPPSTNPDYTAHYDDAVAGRLRYLQSELRRQSIINGARKARLLELAEVRMAQQEYSTIADDLDNQLNAAYLKRNRSLSKTVKKKPGVPKAGQGVAVVKGEGRGVGEGIRDLMGRKKEWNSLIGPVVDGGRASIPKETVFPEDIMKAYEEKEAEGWDNVEE</sequence>
<feature type="region of interest" description="Disordered" evidence="6">
    <location>
        <begin position="113"/>
        <end position="231"/>
    </location>
</feature>
<dbReference type="InterPro" id="IPR019340">
    <property type="entry name" value="Histone_AcTrfase_su3"/>
</dbReference>
<gene>
    <name evidence="7" type="primary">NGG1</name>
    <name evidence="7" type="ORF">H2201_007882</name>
</gene>
<reference evidence="7" key="1">
    <citation type="submission" date="2022-10" db="EMBL/GenBank/DDBJ databases">
        <title>Culturing micro-colonial fungi from biological soil crusts in the Mojave desert and describing Neophaeococcomyces mojavensis, and introducing the new genera and species Taxawa tesnikishii.</title>
        <authorList>
            <person name="Kurbessoian T."/>
            <person name="Stajich J.E."/>
        </authorList>
    </citation>
    <scope>NUCLEOTIDE SEQUENCE</scope>
    <source>
        <strain evidence="7">TK_1</strain>
    </source>
</reference>
<evidence type="ECO:0000256" key="3">
    <source>
        <dbReference type="ARBA" id="ARBA00023015"/>
    </source>
</evidence>
<keyword evidence="4" id="KW-0804">Transcription</keyword>
<keyword evidence="8" id="KW-1185">Reference proteome</keyword>
<comment type="similarity">
    <text evidence="2">Belongs to the NGG1 family.</text>
</comment>
<evidence type="ECO:0000256" key="4">
    <source>
        <dbReference type="ARBA" id="ARBA00023163"/>
    </source>
</evidence>
<dbReference type="EMBL" id="JAPDRL010000090">
    <property type="protein sequence ID" value="KAJ9658209.1"/>
    <property type="molecule type" value="Genomic_DNA"/>
</dbReference>
<evidence type="ECO:0000256" key="5">
    <source>
        <dbReference type="ARBA" id="ARBA00023242"/>
    </source>
</evidence>
<feature type="region of interest" description="Disordered" evidence="6">
    <location>
        <begin position="426"/>
        <end position="449"/>
    </location>
</feature>
<comment type="caution">
    <text evidence="7">The sequence shown here is derived from an EMBL/GenBank/DDBJ whole genome shotgun (WGS) entry which is preliminary data.</text>
</comment>
<dbReference type="Proteomes" id="UP001172684">
    <property type="component" value="Unassembled WGS sequence"/>
</dbReference>
<protein>
    <submittedName>
        <fullName evidence="7">Transcriptional regulator</fullName>
    </submittedName>
</protein>
<evidence type="ECO:0000313" key="7">
    <source>
        <dbReference type="EMBL" id="KAJ9658209.1"/>
    </source>
</evidence>
<evidence type="ECO:0000313" key="8">
    <source>
        <dbReference type="Proteomes" id="UP001172684"/>
    </source>
</evidence>
<evidence type="ECO:0000256" key="1">
    <source>
        <dbReference type="ARBA" id="ARBA00004123"/>
    </source>
</evidence>
<feature type="region of interest" description="Disordered" evidence="6">
    <location>
        <begin position="1"/>
        <end position="42"/>
    </location>
</feature>
<dbReference type="PANTHER" id="PTHR13556">
    <property type="entry name" value="TRANSCRIPTIONAL ADAPTER 3-RELATED"/>
    <property type="match status" value="1"/>
</dbReference>
<feature type="region of interest" description="Disordered" evidence="6">
    <location>
        <begin position="384"/>
        <end position="409"/>
    </location>
</feature>
<evidence type="ECO:0000256" key="2">
    <source>
        <dbReference type="ARBA" id="ARBA00005330"/>
    </source>
</evidence>
<comment type="subcellular location">
    <subcellularLocation>
        <location evidence="1">Nucleus</location>
    </subcellularLocation>
</comment>
<name>A0ABQ9NHN9_9PEZI</name>
<dbReference type="PANTHER" id="PTHR13556:SF2">
    <property type="entry name" value="TRANSCRIPTIONAL ADAPTER 3"/>
    <property type="match status" value="1"/>
</dbReference>
<keyword evidence="5" id="KW-0539">Nucleus</keyword>
<accession>A0ABQ9NHN9</accession>
<keyword evidence="3" id="KW-0805">Transcription regulation</keyword>
<evidence type="ECO:0000256" key="6">
    <source>
        <dbReference type="SAM" id="MobiDB-lite"/>
    </source>
</evidence>
<organism evidence="7 8">
    <name type="scientific">Coniosporium apollinis</name>
    <dbReference type="NCBI Taxonomy" id="61459"/>
    <lineage>
        <taxon>Eukaryota</taxon>
        <taxon>Fungi</taxon>
        <taxon>Dikarya</taxon>
        <taxon>Ascomycota</taxon>
        <taxon>Pezizomycotina</taxon>
        <taxon>Dothideomycetes</taxon>
        <taxon>Dothideomycetes incertae sedis</taxon>
        <taxon>Coniosporium</taxon>
    </lineage>
</organism>